<keyword evidence="3" id="KW-0231">Viral genome packaging</keyword>
<reference evidence="5" key="2">
    <citation type="submission" date="2024-02" db="EMBL/GenBank/DDBJ databases">
        <authorList>
            <person name="Hu B."/>
        </authorList>
    </citation>
    <scope>NUCLEOTIDE SEQUENCE</scope>
    <source>
        <strain evidence="5">2A/Kenya/BAT627/2015</strain>
    </source>
</reference>
<keyword evidence="2" id="KW-0426">Late protein</keyword>
<dbReference type="InterPro" id="IPR000501">
    <property type="entry name" value="UL28/UL56"/>
</dbReference>
<evidence type="ECO:0000256" key="4">
    <source>
        <dbReference type="SAM" id="MobiDB-lite"/>
    </source>
</evidence>
<evidence type="ECO:0000313" key="5">
    <source>
        <dbReference type="EMBL" id="XBH23705.1"/>
    </source>
</evidence>
<dbReference type="Pfam" id="PF01366">
    <property type="entry name" value="PRTP"/>
    <property type="match status" value="1"/>
</dbReference>
<dbReference type="HAMAP" id="MF_04014">
    <property type="entry name" value="HSV_TRM1"/>
    <property type="match status" value="1"/>
</dbReference>
<proteinExistence type="inferred from homology"/>
<feature type="region of interest" description="Disordered" evidence="4">
    <location>
        <begin position="393"/>
        <end position="424"/>
    </location>
</feature>
<accession>A0AAU7E1U9</accession>
<evidence type="ECO:0000256" key="1">
    <source>
        <dbReference type="ARBA" id="ARBA00022612"/>
    </source>
</evidence>
<dbReference type="GO" id="GO:0019073">
    <property type="term" value="P:viral DNA genome packaging"/>
    <property type="evidence" value="ECO:0007669"/>
    <property type="project" value="InterPro"/>
</dbReference>
<keyword evidence="1" id="KW-1188">Viral release from host cell</keyword>
<evidence type="ECO:0000256" key="3">
    <source>
        <dbReference type="ARBA" id="ARBA00023219"/>
    </source>
</evidence>
<sequence length="772" mass="87182">MEVECLKYCDPNIVLVDSASFRRNALIVIYLYREVYPEVCQQNRLRTSMLTLYMEMLLRCLYEDVVNIDEALGEYGERRDRDAYYNRVLRLDRCNSHDTIEIRFTEKVVLSVSLSTLNDVERLLCKLNCVYGTLNPDRGLEICRRLLSLLGKLCGISPVAAPESYVESGTCLQCYEEQATVPNQGRSITRRLQGLLCDHITVRKFLVQLETDIQTTEQDILETMELTPRICGIISAIKNLSSLSPVSHSYINEAEEALKTYNLFTEIPEQIYSLSDFTYWSKTSEIIVRHVGVTVHQLNLYHGLCKALRDELSSFLYGENVVDVFEVGENRLAEDERLFVGSVFASPGKVVDLVTSMSIKTFEENPIFNRLHESNESYAKIRSLIEEIRRPVTRTQACSGSEGGGGSGRDLEGAESGARGQGEVEGGAGFAAALERGDPLLKHHDMAKEVNVRKRAYLRKVSEAGYNKVMRCIKSQENLITKLINVNLVGTVCFEALSKLMNGLLLRQRYLDGAGARDVGLTSSYDDHLYVVNNLVHRKLPAESLPALGQQVYWLLNGPLFDHHGDYYPLPHNIDMAYACDNAGMLPHVKDDLVRCAEGTVYPNEWMVTKYKEFFKFSDVDDLNALQKMLWLHVRELVFSVALYNEAFGKQLTIKRVDDAIEADDGGDAVVLAYNAEWPLFMRVNNALYRSKDIYLLLYLYLNGECDGSDSVTRESEAVSKYIVAERDVGAVAHSVNHAGRFDGSLYDLVRSIDGDDDLVPECLLQQHDVEH</sequence>
<reference evidence="5" key="1">
    <citation type="journal article" date="2024" name="Microbiome">
        <title>Substantial viral diversity in bats and rodents from East Africa: insights into evolution, recombination, and cocirculation.</title>
        <authorList>
            <person name="Wang D."/>
            <person name="Yang X."/>
            <person name="Ren Z."/>
            <person name="Hu B."/>
            <person name="Zhao H."/>
            <person name="Yang K."/>
            <person name="Shi P."/>
            <person name="Zhang Z."/>
            <person name="Feng Q."/>
            <person name="Nawenja C.V."/>
            <person name="Obanda V."/>
            <person name="Robert K."/>
            <person name="Nalikka B."/>
            <person name="Waruhiu C.N."/>
            <person name="Ochola G.O."/>
            <person name="Onyuok S.O."/>
            <person name="Ochieng H."/>
            <person name="Li B."/>
            <person name="Zhu Y."/>
            <person name="Si H."/>
            <person name="Yin J."/>
            <person name="Kristiansen K."/>
            <person name="Jin X."/>
            <person name="Xu X."/>
            <person name="Xiao M."/>
            <person name="Agwanda B."/>
            <person name="Ommeh S."/>
            <person name="Li J."/>
            <person name="Shi Z.L."/>
        </authorList>
    </citation>
    <scope>NUCLEOTIDE SEQUENCE</scope>
    <source>
        <strain evidence="5">2A/Kenya/BAT627/2015</strain>
    </source>
</reference>
<name>A0AAU7E1U9_9VIRU</name>
<dbReference type="EMBL" id="PP711849">
    <property type="protein sequence ID" value="XBH23705.1"/>
    <property type="molecule type" value="Genomic_DNA"/>
</dbReference>
<evidence type="ECO:0000256" key="2">
    <source>
        <dbReference type="ARBA" id="ARBA00022921"/>
    </source>
</evidence>
<organism evidence="5">
    <name type="scientific">Hipposideros bat herpesvirus</name>
    <dbReference type="NCBI Taxonomy" id="3141919"/>
    <lineage>
        <taxon>Viruses</taxon>
        <taxon>Duplodnaviria</taxon>
        <taxon>Heunggongvirae</taxon>
        <taxon>Peploviricota</taxon>
        <taxon>Herviviricetes</taxon>
        <taxon>Herpesvirales</taxon>
    </lineage>
</organism>
<protein>
    <submittedName>
        <fullName evidence="5">DNA packaging terminase subunit 2</fullName>
    </submittedName>
</protein>